<protein>
    <submittedName>
        <fullName evidence="1">Uncharacterized protein</fullName>
    </submittedName>
</protein>
<accession>A0A9X4E390</accession>
<gene>
    <name evidence="1" type="ORF">ORY91_000079</name>
    <name evidence="2" type="ORF">V9W64_04090</name>
</gene>
<dbReference type="EMBL" id="CP146598">
    <property type="protein sequence ID" value="WWY03912.1"/>
    <property type="molecule type" value="Genomic_DNA"/>
</dbReference>
<evidence type="ECO:0000313" key="2">
    <source>
        <dbReference type="EMBL" id="WWY03912.1"/>
    </source>
</evidence>
<dbReference type="Proteomes" id="UP001149607">
    <property type="component" value="Chromosome"/>
</dbReference>
<dbReference type="AlphaFoldDB" id="A0A9X4E390"/>
<dbReference type="RefSeq" id="WP_274585848.1">
    <property type="nucleotide sequence ID" value="NZ_CP145811.1"/>
</dbReference>
<reference evidence="2" key="2">
    <citation type="submission" date="2024-02" db="EMBL/GenBank/DDBJ databases">
        <title>Neisseria leonii sp. nov.</title>
        <authorList>
            <person name="Boutroux M."/>
            <person name="Favre-Rochex S."/>
            <person name="Gorgette O."/>
            <person name="Touak G."/>
            <person name="Muhle E."/>
            <person name="Chesneau O."/>
            <person name="Clermont D."/>
            <person name="Rahi P."/>
        </authorList>
    </citation>
    <scope>NUCLEOTIDE SEQUENCE</scope>
    <source>
        <strain evidence="2">51.81</strain>
    </source>
</reference>
<organism evidence="1">
    <name type="scientific">Neisseria leonii</name>
    <dbReference type="NCBI Taxonomy" id="2995413"/>
    <lineage>
        <taxon>Bacteria</taxon>
        <taxon>Pseudomonadati</taxon>
        <taxon>Pseudomonadota</taxon>
        <taxon>Betaproteobacteria</taxon>
        <taxon>Neisseriales</taxon>
        <taxon>Neisseriaceae</taxon>
        <taxon>Neisseria</taxon>
    </lineage>
</organism>
<keyword evidence="3" id="KW-1185">Reference proteome</keyword>
<sequence length="148" mass="17816">MMLKTNDIFFEFISKTWIKYKYMDNALSPLLQKGLVEIGNLLLLSEFHDSRVIPAESLLDDIDKEVFINNFHSDDYLNSFQIEEHWINMILFCKNLKNYLPENRSYFVYMILSQTEYGVNFKMYKDRGIEYLSENIDKYQQGIIQFKF</sequence>
<proteinExistence type="predicted"/>
<name>A0A9X4E390_9NEIS</name>
<evidence type="ECO:0000313" key="1">
    <source>
        <dbReference type="EMBL" id="MDD9328805.1"/>
    </source>
</evidence>
<reference evidence="1" key="1">
    <citation type="submission" date="2022-10" db="EMBL/GenBank/DDBJ databases">
        <authorList>
            <person name="Boutroux M."/>
        </authorList>
    </citation>
    <scope>NUCLEOTIDE SEQUENCE</scope>
    <source>
        <strain evidence="1">51.81</strain>
    </source>
</reference>
<evidence type="ECO:0000313" key="3">
    <source>
        <dbReference type="Proteomes" id="UP001149607"/>
    </source>
</evidence>
<dbReference type="EMBL" id="JAPQFL010000016">
    <property type="protein sequence ID" value="MDD9328805.1"/>
    <property type="molecule type" value="Genomic_DNA"/>
</dbReference>